<dbReference type="InterPro" id="IPR057347">
    <property type="entry name" value="TANGO6_N"/>
</dbReference>
<dbReference type="OrthoDB" id="39591at2759"/>
<evidence type="ECO:0000256" key="1">
    <source>
        <dbReference type="ARBA" id="ARBA00005724"/>
    </source>
</evidence>
<dbReference type="InterPro" id="IPR019451">
    <property type="entry name" value="Rtp1_C1"/>
</dbReference>
<dbReference type="Pfam" id="PF02985">
    <property type="entry name" value="HEAT"/>
    <property type="match status" value="1"/>
</dbReference>
<dbReference type="InterPro" id="IPR039600">
    <property type="entry name" value="TANGO6/Rtp1"/>
</dbReference>
<dbReference type="Pfam" id="PF10363">
    <property type="entry name" value="RTP1_C1"/>
    <property type="match status" value="1"/>
</dbReference>
<feature type="domain" description="TANGO6 HEAT repeat" evidence="5">
    <location>
        <begin position="248"/>
        <end position="480"/>
    </location>
</feature>
<dbReference type="RefSeq" id="XP_011314138.1">
    <property type="nucleotide sequence ID" value="XM_011315836.1"/>
</dbReference>
<feature type="domain" description="RNA polymerase II assembly factor Rtp1 C-terminal" evidence="4">
    <location>
        <begin position="644"/>
        <end position="760"/>
    </location>
</feature>
<evidence type="ECO:0000259" key="6">
    <source>
        <dbReference type="Pfam" id="PF25267"/>
    </source>
</evidence>
<sequence length="904" mass="102076">MDNSERPVTMDYHGILLKLTTAECMNQTFTLLPEESQKKIEDCCNEAKDESVSCKYLKTILHVLEGLYKDVLSKSETFMSVNEYRCVKTAIEHVISTGIFPCLIPDISRELKTLYPPALNIQEKLNDFIKYERLSTTVRAVLGMFSEISLRPAILTQLGPILGGLVQLAHAPLMKPKPLESQSSGFQMSPELYEKLVQEQAEFKGILVETINNCPQSAVIKELMVLLGLQRIPQWVKKNVRLYLIQLIMQPTGVYALITVTCQDAVDVGIHWDRLGTISKLIAMNHGNNPEEYYSTVCSQLLELLSCTTVRNSPEIARTCIKAIHEVHPEVCREKIINKICEPLLITRGSSDIRLAPRTETEVSECLENLRKLFVSTDAKFKSLPVDLISATAVPLFCMYKRTWESPCILRLKSKELLLNLLNSGCLRDKLFSAFLGHDNSGYFGVKLKFQFGPSGGLETTGEVDDINPEDSADCLLDLVKNFHDLPWHLFNYAQDFFCQSKKRGTNVLDQLESQLVVMKLLLTLANCKTVQERQLRHPEHLIKFITELFEESVVSGDEEDHVDILYVSLMLIKEMVTERKKPKEWSWTPFEDLSRFLREKLITWECPQNLKSLVEEVQRIIKQRGVSPRFEDLSVDDKKETAFDEALKDLADPLLPVRAHGLITLTKLIETSSSTVTGKSDLLVYLFQQNLKDEDSFIYLAAINGLCALALKFPQKVIEILIHEFTDMTRDTDSAAVAPENRAKLGEILVKTTRLLGEMAPAYKNVLINGFLTAIRDSDPMVRASSLSCLGELCTVLGFALGNAVIEVLYCIGCIIETDKFPECRRAAVLVVTLLIRGLGKDVLINVGSQLLPVYRALKHLRDNDSDSVLRLHAQLALEELNDIVKGVLFEEPRLERNILLLR</sequence>
<evidence type="ECO:0000259" key="3">
    <source>
        <dbReference type="Pfam" id="PF10304"/>
    </source>
</evidence>
<evidence type="ECO:0000313" key="9">
    <source>
        <dbReference type="RefSeq" id="XP_011314138.1"/>
    </source>
</evidence>
<dbReference type="InterPro" id="IPR000357">
    <property type="entry name" value="HEAT"/>
</dbReference>
<organism evidence="7 8">
    <name type="scientific">Fopius arisanus</name>
    <dbReference type="NCBI Taxonomy" id="64838"/>
    <lineage>
        <taxon>Eukaryota</taxon>
        <taxon>Metazoa</taxon>
        <taxon>Ecdysozoa</taxon>
        <taxon>Arthropoda</taxon>
        <taxon>Hexapoda</taxon>
        <taxon>Insecta</taxon>
        <taxon>Pterygota</taxon>
        <taxon>Neoptera</taxon>
        <taxon>Endopterygota</taxon>
        <taxon>Hymenoptera</taxon>
        <taxon>Apocrita</taxon>
        <taxon>Ichneumonoidea</taxon>
        <taxon>Braconidae</taxon>
        <taxon>Opiinae</taxon>
        <taxon>Fopius</taxon>
    </lineage>
</organism>
<dbReference type="InterPro" id="IPR019414">
    <property type="entry name" value="Rtp1_C2"/>
</dbReference>
<accession>A0A9R1TRN9</accession>
<dbReference type="RefSeq" id="XP_011314137.1">
    <property type="nucleotide sequence ID" value="XM_011315835.1"/>
</dbReference>
<reference evidence="8 9" key="1">
    <citation type="submission" date="2025-04" db="UniProtKB">
        <authorList>
            <consortium name="RefSeq"/>
        </authorList>
    </citation>
    <scope>IDENTIFICATION</scope>
    <source>
        <strain evidence="8 9">USDA-PBARC FA_bdor</strain>
        <tissue evidence="8 9">Whole organism</tissue>
    </source>
</reference>
<dbReference type="InterPro" id="IPR057407">
    <property type="entry name" value="HEAT_TANGO6"/>
</dbReference>
<dbReference type="CTD" id="79613"/>
<dbReference type="Proteomes" id="UP000694866">
    <property type="component" value="Unplaced"/>
</dbReference>
<comment type="similarity">
    <text evidence="1">Belongs to the Tango6 family.</text>
</comment>
<name>A0A9R1TRN9_9HYME</name>
<dbReference type="Pfam" id="PF10304">
    <property type="entry name" value="RTP1_C2"/>
    <property type="match status" value="1"/>
</dbReference>
<dbReference type="PANTHER" id="PTHR20959:SF1">
    <property type="entry name" value="TRANSPORT AND GOLGI ORGANIZATION PROTEIN 6 HOMOLOG"/>
    <property type="match status" value="1"/>
</dbReference>
<evidence type="ECO:0000256" key="2">
    <source>
        <dbReference type="ARBA" id="ARBA00022737"/>
    </source>
</evidence>
<dbReference type="InterPro" id="IPR016024">
    <property type="entry name" value="ARM-type_fold"/>
</dbReference>
<dbReference type="KEGG" id="fas:105273413"/>
<protein>
    <submittedName>
        <fullName evidence="8 9">Transport and Golgi organization protein 6 homolog</fullName>
    </submittedName>
</protein>
<accession>A0A9R1UBA8</accession>
<dbReference type="GO" id="GO:0009306">
    <property type="term" value="P:protein secretion"/>
    <property type="evidence" value="ECO:0007669"/>
    <property type="project" value="TreeGrafter"/>
</dbReference>
<dbReference type="InterPro" id="IPR011989">
    <property type="entry name" value="ARM-like"/>
</dbReference>
<dbReference type="GeneID" id="105273413"/>
<dbReference type="AlphaFoldDB" id="A0A9R1TRN9"/>
<keyword evidence="7" id="KW-1185">Reference proteome</keyword>
<dbReference type="SUPFAM" id="SSF48371">
    <property type="entry name" value="ARM repeat"/>
    <property type="match status" value="1"/>
</dbReference>
<proteinExistence type="inferred from homology"/>
<dbReference type="Pfam" id="PF25267">
    <property type="entry name" value="TANGO6_N"/>
    <property type="match status" value="1"/>
</dbReference>
<dbReference type="PANTHER" id="PTHR20959">
    <property type="entry name" value="TRANSPORT AND GOLGI ORGANIZATION PROTEIN 6 FAMILY MEMBER"/>
    <property type="match status" value="1"/>
</dbReference>
<evidence type="ECO:0000259" key="5">
    <source>
        <dbReference type="Pfam" id="PF23565"/>
    </source>
</evidence>
<gene>
    <name evidence="8 9" type="primary">Tango6</name>
</gene>
<dbReference type="Pfam" id="PF23565">
    <property type="entry name" value="ARM_TANGO6"/>
    <property type="match status" value="1"/>
</dbReference>
<dbReference type="Gene3D" id="1.25.10.10">
    <property type="entry name" value="Leucine-rich Repeat Variant"/>
    <property type="match status" value="1"/>
</dbReference>
<feature type="domain" description="RNA polymerase II assembly factor Rtp1 C-terminal" evidence="3">
    <location>
        <begin position="851"/>
        <end position="884"/>
    </location>
</feature>
<feature type="domain" description="TANGO6 N-terminal" evidence="6">
    <location>
        <begin position="79"/>
        <end position="230"/>
    </location>
</feature>
<keyword evidence="2" id="KW-0677">Repeat</keyword>
<evidence type="ECO:0000313" key="8">
    <source>
        <dbReference type="RefSeq" id="XP_011314137.1"/>
    </source>
</evidence>
<evidence type="ECO:0000313" key="7">
    <source>
        <dbReference type="Proteomes" id="UP000694866"/>
    </source>
</evidence>
<evidence type="ECO:0000259" key="4">
    <source>
        <dbReference type="Pfam" id="PF10363"/>
    </source>
</evidence>